<organism evidence="2 3">
    <name type="scientific">Methylophaga marina</name>
    <dbReference type="NCBI Taxonomy" id="45495"/>
    <lineage>
        <taxon>Bacteria</taxon>
        <taxon>Pseudomonadati</taxon>
        <taxon>Pseudomonadota</taxon>
        <taxon>Gammaproteobacteria</taxon>
        <taxon>Thiotrichales</taxon>
        <taxon>Piscirickettsiaceae</taxon>
        <taxon>Methylophaga</taxon>
    </lineage>
</organism>
<protein>
    <recommendedName>
        <fullName evidence="1">PilZ domain-containing protein</fullName>
    </recommendedName>
</protein>
<comment type="caution">
    <text evidence="2">The sequence shown here is derived from an EMBL/GenBank/DDBJ whole genome shotgun (WGS) entry which is preliminary data.</text>
</comment>
<gene>
    <name evidence="2" type="ORF">GCM10008964_16920</name>
</gene>
<keyword evidence="3" id="KW-1185">Reference proteome</keyword>
<sequence>MMQHPGSDRREFFRINDSVVIEYKPVEKTHVGEVAKRISQSSESDGDSERAQLRTMQNVFSHLLDQISQHDREIARALRLLDDKVNLIAQRIERHNNPINPDKLTDVNLSGGGVALLVATPIKPRDYVELFMQLKPSASTIHTLATVIGCDKIEQAPAETPYLLRMAFTHMDEMDRNVLIRHTLKRQAERLREGELTGAMTLIES</sequence>
<dbReference type="Pfam" id="PF07238">
    <property type="entry name" value="PilZ"/>
    <property type="match status" value="1"/>
</dbReference>
<evidence type="ECO:0000313" key="3">
    <source>
        <dbReference type="Proteomes" id="UP001501476"/>
    </source>
</evidence>
<evidence type="ECO:0000313" key="2">
    <source>
        <dbReference type="EMBL" id="GAA0225954.1"/>
    </source>
</evidence>
<dbReference type="Proteomes" id="UP001501476">
    <property type="component" value="Unassembled WGS sequence"/>
</dbReference>
<reference evidence="2 3" key="1">
    <citation type="journal article" date="2019" name="Int. J. Syst. Evol. Microbiol.">
        <title>The Global Catalogue of Microorganisms (GCM) 10K type strain sequencing project: providing services to taxonomists for standard genome sequencing and annotation.</title>
        <authorList>
            <consortium name="The Broad Institute Genomics Platform"/>
            <consortium name="The Broad Institute Genome Sequencing Center for Infectious Disease"/>
            <person name="Wu L."/>
            <person name="Ma J."/>
        </authorList>
    </citation>
    <scope>NUCLEOTIDE SEQUENCE [LARGE SCALE GENOMIC DNA]</scope>
    <source>
        <strain evidence="2 3">JCM 6886</strain>
    </source>
</reference>
<name>A0ABN0TN88_9GAMM</name>
<accession>A0ABN0TN88</accession>
<evidence type="ECO:0000259" key="1">
    <source>
        <dbReference type="Pfam" id="PF07238"/>
    </source>
</evidence>
<feature type="domain" description="PilZ" evidence="1">
    <location>
        <begin position="107"/>
        <end position="183"/>
    </location>
</feature>
<dbReference type="InterPro" id="IPR009875">
    <property type="entry name" value="PilZ_domain"/>
</dbReference>
<dbReference type="EMBL" id="BAAADG010000005">
    <property type="protein sequence ID" value="GAA0225954.1"/>
    <property type="molecule type" value="Genomic_DNA"/>
</dbReference>
<proteinExistence type="predicted"/>